<evidence type="ECO:0008006" key="5">
    <source>
        <dbReference type="Google" id="ProtNLM"/>
    </source>
</evidence>
<dbReference type="Proteomes" id="UP001642464">
    <property type="component" value="Unassembled WGS sequence"/>
</dbReference>
<dbReference type="Gene3D" id="3.30.450.20">
    <property type="entry name" value="PAS domain"/>
    <property type="match status" value="1"/>
</dbReference>
<dbReference type="EMBL" id="CAXAMM010010791">
    <property type="protein sequence ID" value="CAK9024246.1"/>
    <property type="molecule type" value="Genomic_DNA"/>
</dbReference>
<dbReference type="EMBL" id="CAXAMM010010768">
    <property type="protein sequence ID" value="CAK9024142.1"/>
    <property type="molecule type" value="Genomic_DNA"/>
</dbReference>
<dbReference type="SUPFAM" id="SSF55785">
    <property type="entry name" value="PYP-like sensor domain (PAS domain)"/>
    <property type="match status" value="1"/>
</dbReference>
<evidence type="ECO:0000256" key="1">
    <source>
        <dbReference type="SAM" id="MobiDB-lite"/>
    </source>
</evidence>
<accession>A0ABP0KCC5</accession>
<dbReference type="InterPro" id="IPR035965">
    <property type="entry name" value="PAS-like_dom_sf"/>
</dbReference>
<evidence type="ECO:0000313" key="3">
    <source>
        <dbReference type="EMBL" id="CAK9024246.1"/>
    </source>
</evidence>
<evidence type="ECO:0000313" key="2">
    <source>
        <dbReference type="EMBL" id="CAK9024142.1"/>
    </source>
</evidence>
<comment type="caution">
    <text evidence="3">The sequence shown here is derived from an EMBL/GenBank/DDBJ whole genome shotgun (WGS) entry which is preliminary data.</text>
</comment>
<keyword evidence="4" id="KW-1185">Reference proteome</keyword>
<evidence type="ECO:0000313" key="4">
    <source>
        <dbReference type="Proteomes" id="UP001642464"/>
    </source>
</evidence>
<protein>
    <recommendedName>
        <fullName evidence="5">PAS domain-containing protein</fullName>
    </recommendedName>
</protein>
<feature type="region of interest" description="Disordered" evidence="1">
    <location>
        <begin position="272"/>
        <end position="310"/>
    </location>
</feature>
<name>A0ABP0KCC5_9DINO</name>
<sequence>MLRLAVKRDRQRESALAKAPLNRSLAKATPKHLNAYIICESNRAKGFPIRHVSEGFEKLFGYSAEECLGSSCTSLVTGLDGNLNKATSTLGFQGSTEHMTMIAEQAMHSAAGGSSILIVAAKKSGELFACEWSMCTNQHPTLGWSYHAGMLRDVSNEISFFDLLKSAEDDLRYSRLCSDWAQRVRSLVSHSLRSISADLDQAAEMMWKGELRKEIQPKSGGKSLEVDACSIWSRSTASTLTSRSSRSTLQERPVGTFHFAALVQDAQGVEHADGASHADASANKRLCRRDKHSEDTGMESTGDGSDALFNAPDPGQHVNRAVLRNMKIPFVVATPTVQGFPIALRSSGFEDLQGPSIQVKKGSDARQVLKPSSPKDLPRWNAFFDSVMQGQFFPNEAEFQGEGLPPAPHNEWPLANGELAFIQTYHGKFGNPMQCLVYLKHLELDDVPYLLALHAYVPSDAEQDSSVDGLFYRVSARVDEVIYQMASEFMYFAPIRRQGKYHSM</sequence>
<gene>
    <name evidence="2" type="ORF">SCF082_LOCUS16489</name>
    <name evidence="3" type="ORF">SCF082_LOCUS16542</name>
</gene>
<organism evidence="3 4">
    <name type="scientific">Durusdinium trenchii</name>
    <dbReference type="NCBI Taxonomy" id="1381693"/>
    <lineage>
        <taxon>Eukaryota</taxon>
        <taxon>Sar</taxon>
        <taxon>Alveolata</taxon>
        <taxon>Dinophyceae</taxon>
        <taxon>Suessiales</taxon>
        <taxon>Symbiodiniaceae</taxon>
        <taxon>Durusdinium</taxon>
    </lineage>
</organism>
<proteinExistence type="predicted"/>
<reference evidence="3 4" key="1">
    <citation type="submission" date="2024-02" db="EMBL/GenBank/DDBJ databases">
        <authorList>
            <person name="Chen Y."/>
            <person name="Shah S."/>
            <person name="Dougan E. K."/>
            <person name="Thang M."/>
            <person name="Chan C."/>
        </authorList>
    </citation>
    <scope>NUCLEOTIDE SEQUENCE [LARGE SCALE GENOMIC DNA]</scope>
</reference>